<organism evidence="1 2">
    <name type="scientific">Candidatus Galligastranaerophilus intestinavium</name>
    <dbReference type="NCBI Taxonomy" id="2840836"/>
    <lineage>
        <taxon>Bacteria</taxon>
        <taxon>Candidatus Galligastranaerophilus</taxon>
    </lineage>
</organism>
<dbReference type="AlphaFoldDB" id="A0A9D1FIM9"/>
<comment type="caution">
    <text evidence="1">The sequence shown here is derived from an EMBL/GenBank/DDBJ whole genome shotgun (WGS) entry which is preliminary data.</text>
</comment>
<dbReference type="Proteomes" id="UP000886865">
    <property type="component" value="Unassembled WGS sequence"/>
</dbReference>
<proteinExistence type="predicted"/>
<evidence type="ECO:0000313" key="1">
    <source>
        <dbReference type="EMBL" id="HIS74238.1"/>
    </source>
</evidence>
<sequence length="615" mass="69928">MDTLKYPFVEMPKQFLNFIANKFNVKQLQESKLLTEFNSKKQAEMYERAMRGFLKNGDNFLINAAKKVGKNPEDIEKFICDNACNPEFKEICNEVTGEFYKLFDSNLAKDKAHYHTPHERTIARIASGVTAAIMMGTDFYNKSILNGKTPEEARQSEQAKRKQELLEVGQEALSQYFMLGTFSSFANNSSIGAPILNTLLSLIFRITSRASTGRPLKRIYVADKPNDIKRKFSFDAFRESAKNKTEIKTSEIEIVKQEKNKKHLLSAKNIALACFASIGIGFGIKGIKSTKSFEKLKNQIMDTQSAKTLLQKYKNATVGEVLVDEQELNKLFDALHNCGFTKQAEYYDDKFIKIFTDSKTPNNGGKISLGEYEKMTRIPFTKIEMSTKELLQIPLAPFKLIIEFASYPYKAVNKILEASGIVKKSEKLELKNDYNILNTYIDFKERLDKNNGIIDDDFIEKYKTHLEKNRLSALNCETKSNVSNSGIAKTTQLMGTFASIYFTMTDDFNETAKQTGDKEKAQKDARLRGVNKLIRMSTQLICLKLNDIFKIPYVRSILGAGIITTACTILTDSISRTLSGMPFRKMSKEELEQYNKNKKEGILKGYYNALDKLTD</sequence>
<reference evidence="1" key="2">
    <citation type="journal article" date="2021" name="PeerJ">
        <title>Extensive microbial diversity within the chicken gut microbiome revealed by metagenomics and culture.</title>
        <authorList>
            <person name="Gilroy R."/>
            <person name="Ravi A."/>
            <person name="Getino M."/>
            <person name="Pursley I."/>
            <person name="Horton D.L."/>
            <person name="Alikhan N.F."/>
            <person name="Baker D."/>
            <person name="Gharbi K."/>
            <person name="Hall N."/>
            <person name="Watson M."/>
            <person name="Adriaenssens E.M."/>
            <person name="Foster-Nyarko E."/>
            <person name="Jarju S."/>
            <person name="Secka A."/>
            <person name="Antonio M."/>
            <person name="Oren A."/>
            <person name="Chaudhuri R.R."/>
            <person name="La Ragione R."/>
            <person name="Hildebrand F."/>
            <person name="Pallen M.J."/>
        </authorList>
    </citation>
    <scope>NUCLEOTIDE SEQUENCE</scope>
    <source>
        <strain evidence="1">CHK152-2871</strain>
    </source>
</reference>
<dbReference type="EMBL" id="DVJQ01000038">
    <property type="protein sequence ID" value="HIS74238.1"/>
    <property type="molecule type" value="Genomic_DNA"/>
</dbReference>
<reference evidence="1" key="1">
    <citation type="submission" date="2020-10" db="EMBL/GenBank/DDBJ databases">
        <authorList>
            <person name="Gilroy R."/>
        </authorList>
    </citation>
    <scope>NUCLEOTIDE SEQUENCE</scope>
    <source>
        <strain evidence="1">CHK152-2871</strain>
    </source>
</reference>
<gene>
    <name evidence="1" type="ORF">IAA86_04365</name>
</gene>
<protein>
    <submittedName>
        <fullName evidence="1">Uncharacterized protein</fullName>
    </submittedName>
</protein>
<name>A0A9D1FIM9_9BACT</name>
<accession>A0A9D1FIM9</accession>
<evidence type="ECO:0000313" key="2">
    <source>
        <dbReference type="Proteomes" id="UP000886865"/>
    </source>
</evidence>